<accession>A0ABS5U841</accession>
<keyword evidence="6" id="KW-0812">Transmembrane</keyword>
<dbReference type="Pfam" id="PF00535">
    <property type="entry name" value="Glycos_transf_2"/>
    <property type="match status" value="1"/>
</dbReference>
<keyword evidence="10" id="KW-1185">Reference proteome</keyword>
<feature type="domain" description="Glycosyltransferase 2-like" evidence="8">
    <location>
        <begin position="141"/>
        <end position="265"/>
    </location>
</feature>
<protein>
    <submittedName>
        <fullName evidence="9">Glycosyltransferase</fullName>
        <ecNumber evidence="9">2.4.-.-</ecNumber>
    </submittedName>
</protein>
<dbReference type="EMBL" id="JAHDYS010000006">
    <property type="protein sequence ID" value="MBT1071825.1"/>
    <property type="molecule type" value="Genomic_DNA"/>
</dbReference>
<dbReference type="EC" id="2.4.-.-" evidence="9"/>
<organism evidence="9 10">
    <name type="scientific">Pelotalea chapellei</name>
    <dbReference type="NCBI Taxonomy" id="44671"/>
    <lineage>
        <taxon>Bacteria</taxon>
        <taxon>Pseudomonadati</taxon>
        <taxon>Thermodesulfobacteriota</taxon>
        <taxon>Desulfuromonadia</taxon>
        <taxon>Geobacterales</taxon>
        <taxon>Geobacteraceae</taxon>
        <taxon>Pelotalea</taxon>
    </lineage>
</organism>
<gene>
    <name evidence="9" type="ORF">KJB30_08530</name>
</gene>
<dbReference type="GO" id="GO:0016757">
    <property type="term" value="F:glycosyltransferase activity"/>
    <property type="evidence" value="ECO:0007669"/>
    <property type="project" value="UniProtKB-KW"/>
</dbReference>
<evidence type="ECO:0000313" key="9">
    <source>
        <dbReference type="EMBL" id="MBT1071825.1"/>
    </source>
</evidence>
<dbReference type="PANTHER" id="PTHR43646">
    <property type="entry name" value="GLYCOSYLTRANSFERASE"/>
    <property type="match status" value="1"/>
</dbReference>
<keyword evidence="2" id="KW-1003">Cell membrane</keyword>
<evidence type="ECO:0000256" key="5">
    <source>
        <dbReference type="ARBA" id="ARBA00023136"/>
    </source>
</evidence>
<keyword evidence="5 6" id="KW-0472">Membrane</keyword>
<comment type="caution">
    <text evidence="9">The sequence shown here is derived from an EMBL/GenBank/DDBJ whole genome shotgun (WGS) entry which is preliminary data.</text>
</comment>
<keyword evidence="4 9" id="KW-0808">Transferase</keyword>
<evidence type="ECO:0000259" key="7">
    <source>
        <dbReference type="Pfam" id="PF00535"/>
    </source>
</evidence>
<dbReference type="RefSeq" id="WP_214298045.1">
    <property type="nucleotide sequence ID" value="NZ_JAHDYS010000006.1"/>
</dbReference>
<feature type="transmembrane region" description="Helical" evidence="6">
    <location>
        <begin position="231"/>
        <end position="250"/>
    </location>
</feature>
<feature type="transmembrane region" description="Helical" evidence="6">
    <location>
        <begin position="255"/>
        <end position="275"/>
    </location>
</feature>
<name>A0ABS5U841_9BACT</name>
<comment type="subcellular location">
    <subcellularLocation>
        <location evidence="1">Cell membrane</location>
    </subcellularLocation>
</comment>
<feature type="transmembrane region" description="Helical" evidence="6">
    <location>
        <begin position="287"/>
        <end position="309"/>
    </location>
</feature>
<evidence type="ECO:0000256" key="1">
    <source>
        <dbReference type="ARBA" id="ARBA00004236"/>
    </source>
</evidence>
<evidence type="ECO:0000259" key="8">
    <source>
        <dbReference type="Pfam" id="PF13632"/>
    </source>
</evidence>
<dbReference type="Gene3D" id="3.90.550.10">
    <property type="entry name" value="Spore Coat Polysaccharide Biosynthesis Protein SpsA, Chain A"/>
    <property type="match status" value="1"/>
</dbReference>
<sequence>MITKEFSIIIPALNEEEHIGGVLESIRKNLEGKFQYEVIVVDNGSTDRTLDIAHDNGAICLHAPGCSISTLRNMGAQNASADIFIFIDADVYVTREWGEQIGRVPVLLQQRPMLITGSLYGISEENNWIERIWFAPRTTRSEVSYINGGHLILHRQTFLSVEGFAPHLETGEDCEFCERARARGATIENNPALKVVHAGYPRTIKRFFARERWHGRGDFHSVATLIASKPALISLLNLVMLMACLAFLFFSTLPWFLPILFYMAFLMGISLASAFHRQSGAINAELAGAMFLYMIYITARTAALVDVVCRRVIHHRPILPTETIIPHGKGD</sequence>
<dbReference type="PANTHER" id="PTHR43646:SF2">
    <property type="entry name" value="GLYCOSYLTRANSFERASE 2-LIKE DOMAIN-CONTAINING PROTEIN"/>
    <property type="match status" value="1"/>
</dbReference>
<evidence type="ECO:0000256" key="2">
    <source>
        <dbReference type="ARBA" id="ARBA00022475"/>
    </source>
</evidence>
<dbReference type="InterPro" id="IPR029044">
    <property type="entry name" value="Nucleotide-diphossugar_trans"/>
</dbReference>
<evidence type="ECO:0000256" key="4">
    <source>
        <dbReference type="ARBA" id="ARBA00022679"/>
    </source>
</evidence>
<feature type="domain" description="Glycosyltransferase 2-like" evidence="7">
    <location>
        <begin position="7"/>
        <end position="135"/>
    </location>
</feature>
<dbReference type="InterPro" id="IPR001173">
    <property type="entry name" value="Glyco_trans_2-like"/>
</dbReference>
<evidence type="ECO:0000256" key="6">
    <source>
        <dbReference type="SAM" id="Phobius"/>
    </source>
</evidence>
<evidence type="ECO:0000256" key="3">
    <source>
        <dbReference type="ARBA" id="ARBA00022676"/>
    </source>
</evidence>
<proteinExistence type="predicted"/>
<evidence type="ECO:0000313" key="10">
    <source>
        <dbReference type="Proteomes" id="UP000784128"/>
    </source>
</evidence>
<keyword evidence="6" id="KW-1133">Transmembrane helix</keyword>
<dbReference type="Proteomes" id="UP000784128">
    <property type="component" value="Unassembled WGS sequence"/>
</dbReference>
<reference evidence="9 10" key="1">
    <citation type="submission" date="2021-05" db="EMBL/GenBank/DDBJ databases">
        <title>The draft genome of Geobacter chapellei DSM 13688.</title>
        <authorList>
            <person name="Xu Z."/>
            <person name="Masuda Y."/>
            <person name="Itoh H."/>
            <person name="Senoo K."/>
        </authorList>
    </citation>
    <scope>NUCLEOTIDE SEQUENCE [LARGE SCALE GENOMIC DNA]</scope>
    <source>
        <strain evidence="9 10">DSM 13688</strain>
    </source>
</reference>
<keyword evidence="3 9" id="KW-0328">Glycosyltransferase</keyword>
<dbReference type="SUPFAM" id="SSF53448">
    <property type="entry name" value="Nucleotide-diphospho-sugar transferases"/>
    <property type="match status" value="1"/>
</dbReference>
<dbReference type="Pfam" id="PF13632">
    <property type="entry name" value="Glyco_trans_2_3"/>
    <property type="match status" value="1"/>
</dbReference>